<dbReference type="EMBL" id="BSFM01000014">
    <property type="protein sequence ID" value="GLK84937.1"/>
    <property type="molecule type" value="Genomic_DNA"/>
</dbReference>
<sequence length="46" mass="4676">MRRALPLMPAEIGGQLISISLLGLVPGPAITASPVLSLGLRLIVGL</sequence>
<name>A0A9W6JX83_9HYPH</name>
<evidence type="ECO:0000313" key="2">
    <source>
        <dbReference type="Proteomes" id="UP001143330"/>
    </source>
</evidence>
<accession>A0A9W6JX83</accession>
<dbReference type="Proteomes" id="UP001143330">
    <property type="component" value="Unassembled WGS sequence"/>
</dbReference>
<dbReference type="AlphaFoldDB" id="A0A9W6JX83"/>
<organism evidence="1 2">
    <name type="scientific">Ancylobacter defluvii</name>
    <dbReference type="NCBI Taxonomy" id="1282440"/>
    <lineage>
        <taxon>Bacteria</taxon>
        <taxon>Pseudomonadati</taxon>
        <taxon>Pseudomonadota</taxon>
        <taxon>Alphaproteobacteria</taxon>
        <taxon>Hyphomicrobiales</taxon>
        <taxon>Xanthobacteraceae</taxon>
        <taxon>Ancylobacter</taxon>
    </lineage>
</organism>
<dbReference type="RefSeq" id="WP_213364784.1">
    <property type="nucleotide sequence ID" value="NZ_BSFM01000014.1"/>
</dbReference>
<keyword evidence="2" id="KW-1185">Reference proteome</keyword>
<protein>
    <submittedName>
        <fullName evidence="1">Uncharacterized protein</fullName>
    </submittedName>
</protein>
<reference evidence="1" key="1">
    <citation type="journal article" date="2014" name="Int. J. Syst. Evol. Microbiol.">
        <title>Complete genome sequence of Corynebacterium casei LMG S-19264T (=DSM 44701T), isolated from a smear-ripened cheese.</title>
        <authorList>
            <consortium name="US DOE Joint Genome Institute (JGI-PGF)"/>
            <person name="Walter F."/>
            <person name="Albersmeier A."/>
            <person name="Kalinowski J."/>
            <person name="Ruckert C."/>
        </authorList>
    </citation>
    <scope>NUCLEOTIDE SEQUENCE</scope>
    <source>
        <strain evidence="1">VKM B-2789</strain>
    </source>
</reference>
<evidence type="ECO:0000313" key="1">
    <source>
        <dbReference type="EMBL" id="GLK84937.1"/>
    </source>
</evidence>
<proteinExistence type="predicted"/>
<comment type="caution">
    <text evidence="1">The sequence shown here is derived from an EMBL/GenBank/DDBJ whole genome shotgun (WGS) entry which is preliminary data.</text>
</comment>
<gene>
    <name evidence="1" type="ORF">GCM10017653_30070</name>
</gene>
<reference evidence="1" key="2">
    <citation type="submission" date="2023-01" db="EMBL/GenBank/DDBJ databases">
        <authorList>
            <person name="Sun Q."/>
            <person name="Evtushenko L."/>
        </authorList>
    </citation>
    <scope>NUCLEOTIDE SEQUENCE</scope>
    <source>
        <strain evidence="1">VKM B-2789</strain>
    </source>
</reference>